<reference evidence="2 3" key="2">
    <citation type="submission" date="2018-11" db="EMBL/GenBank/DDBJ databases">
        <authorList>
            <consortium name="Pathogen Informatics"/>
        </authorList>
    </citation>
    <scope>NUCLEOTIDE SEQUENCE [LARGE SCALE GENOMIC DNA]</scope>
</reference>
<evidence type="ECO:0000256" key="1">
    <source>
        <dbReference type="SAM" id="MobiDB-lite"/>
    </source>
</evidence>
<dbReference type="AlphaFoldDB" id="A0A0R3SJ99"/>
<dbReference type="WBParaSite" id="HDID_0000501401-mRNA-1">
    <property type="protein sequence ID" value="HDID_0000501401-mRNA-1"/>
    <property type="gene ID" value="HDID_0000501401"/>
</dbReference>
<organism evidence="4">
    <name type="scientific">Hymenolepis diminuta</name>
    <name type="common">Rat tapeworm</name>
    <dbReference type="NCBI Taxonomy" id="6216"/>
    <lineage>
        <taxon>Eukaryota</taxon>
        <taxon>Metazoa</taxon>
        <taxon>Spiralia</taxon>
        <taxon>Lophotrochozoa</taxon>
        <taxon>Platyhelminthes</taxon>
        <taxon>Cestoda</taxon>
        <taxon>Eucestoda</taxon>
        <taxon>Cyclophyllidea</taxon>
        <taxon>Hymenolepididae</taxon>
        <taxon>Hymenolepis</taxon>
    </lineage>
</organism>
<name>A0A0R3SJ99_HYMDI</name>
<feature type="region of interest" description="Disordered" evidence="1">
    <location>
        <begin position="47"/>
        <end position="67"/>
    </location>
</feature>
<evidence type="ECO:0000313" key="4">
    <source>
        <dbReference type="WBParaSite" id="HDID_0000501401-mRNA-1"/>
    </source>
</evidence>
<dbReference type="Proteomes" id="UP000274504">
    <property type="component" value="Unassembled WGS sequence"/>
</dbReference>
<reference evidence="4" key="1">
    <citation type="submission" date="2017-02" db="UniProtKB">
        <authorList>
            <consortium name="WormBaseParasite"/>
        </authorList>
    </citation>
    <scope>IDENTIFICATION</scope>
</reference>
<feature type="compositionally biased region" description="Basic and acidic residues" evidence="1">
    <location>
        <begin position="47"/>
        <end position="61"/>
    </location>
</feature>
<sequence>MFTKPTSVNNGCQTSITIFHSPIFIENDFRWIGIVFQRVNHEELDSVQHKIKPSDTAESKASRSQKV</sequence>
<accession>A0A0R3SJ99</accession>
<protein>
    <submittedName>
        <fullName evidence="4">CUB domain-containing protein</fullName>
    </submittedName>
</protein>
<gene>
    <name evidence="2" type="ORF">HDID_LOCUS5014</name>
</gene>
<evidence type="ECO:0000313" key="3">
    <source>
        <dbReference type="Proteomes" id="UP000274504"/>
    </source>
</evidence>
<evidence type="ECO:0000313" key="2">
    <source>
        <dbReference type="EMBL" id="VDL57332.1"/>
    </source>
</evidence>
<proteinExistence type="predicted"/>
<dbReference type="EMBL" id="UYSG01002237">
    <property type="protein sequence ID" value="VDL57332.1"/>
    <property type="molecule type" value="Genomic_DNA"/>
</dbReference>